<dbReference type="RefSeq" id="WP_114427839.1">
    <property type="nucleotide sequence ID" value="NZ_QBUD01000007.1"/>
</dbReference>
<feature type="region of interest" description="Disordered" evidence="1">
    <location>
        <begin position="81"/>
        <end position="438"/>
    </location>
</feature>
<feature type="compositionally biased region" description="Basic and acidic residues" evidence="1">
    <location>
        <begin position="469"/>
        <end position="486"/>
    </location>
</feature>
<evidence type="ECO:0000313" key="3">
    <source>
        <dbReference type="Proteomes" id="UP000244523"/>
    </source>
</evidence>
<feature type="compositionally biased region" description="Basic and acidic residues" evidence="1">
    <location>
        <begin position="84"/>
        <end position="106"/>
    </location>
</feature>
<reference evidence="2 3" key="1">
    <citation type="submission" date="2018-04" db="EMBL/GenBank/DDBJ databases">
        <title>Genomic Encyclopedia of Archaeal and Bacterial Type Strains, Phase II (KMG-II): from individual species to whole genera.</title>
        <authorList>
            <person name="Goeker M."/>
        </authorList>
    </citation>
    <scope>NUCLEOTIDE SEQUENCE [LARGE SCALE GENOMIC DNA]</scope>
    <source>
        <strain evidence="2 3">DSM 29955</strain>
    </source>
</reference>
<evidence type="ECO:0000256" key="1">
    <source>
        <dbReference type="SAM" id="MobiDB-lite"/>
    </source>
</evidence>
<proteinExistence type="predicted"/>
<evidence type="ECO:0000313" key="2">
    <source>
        <dbReference type="EMBL" id="PUB13669.1"/>
    </source>
</evidence>
<dbReference type="EMBL" id="QBUD01000007">
    <property type="protein sequence ID" value="PUB13669.1"/>
    <property type="molecule type" value="Genomic_DNA"/>
</dbReference>
<feature type="compositionally biased region" description="Acidic residues" evidence="1">
    <location>
        <begin position="213"/>
        <end position="250"/>
    </location>
</feature>
<name>A0A2T6KEW7_9RHOB</name>
<feature type="compositionally biased region" description="Basic and acidic residues" evidence="1">
    <location>
        <begin position="429"/>
        <end position="438"/>
    </location>
</feature>
<evidence type="ECO:0008006" key="4">
    <source>
        <dbReference type="Google" id="ProtNLM"/>
    </source>
</evidence>
<dbReference type="Proteomes" id="UP000244523">
    <property type="component" value="Unassembled WGS sequence"/>
</dbReference>
<feature type="region of interest" description="Disordered" evidence="1">
    <location>
        <begin position="456"/>
        <end position="506"/>
    </location>
</feature>
<feature type="compositionally biased region" description="Acidic residues" evidence="1">
    <location>
        <begin position="382"/>
        <end position="392"/>
    </location>
</feature>
<feature type="compositionally biased region" description="Basic and acidic residues" evidence="1">
    <location>
        <begin position="393"/>
        <end position="422"/>
    </location>
</feature>
<feature type="compositionally biased region" description="Acidic residues" evidence="1">
    <location>
        <begin position="316"/>
        <end position="329"/>
    </location>
</feature>
<protein>
    <recommendedName>
        <fullName evidence="4">Lipoprotein</fullName>
    </recommendedName>
</protein>
<feature type="compositionally biased region" description="Acidic residues" evidence="1">
    <location>
        <begin position="353"/>
        <end position="363"/>
    </location>
</feature>
<feature type="compositionally biased region" description="Acidic residues" evidence="1">
    <location>
        <begin position="125"/>
        <end position="176"/>
    </location>
</feature>
<accession>A0A2T6KEW7</accession>
<dbReference type="AlphaFoldDB" id="A0A2T6KEW7"/>
<dbReference type="PROSITE" id="PS51257">
    <property type="entry name" value="PROKAR_LIPOPROTEIN"/>
    <property type="match status" value="1"/>
</dbReference>
<organism evidence="2 3">
    <name type="scientific">Yoonia sediminilitoris</name>
    <dbReference type="NCBI Taxonomy" id="1286148"/>
    <lineage>
        <taxon>Bacteria</taxon>
        <taxon>Pseudomonadati</taxon>
        <taxon>Pseudomonadota</taxon>
        <taxon>Alphaproteobacteria</taxon>
        <taxon>Rhodobacterales</taxon>
        <taxon>Paracoccaceae</taxon>
        <taxon>Yoonia</taxon>
    </lineage>
</organism>
<sequence length="637" mass="69558">MGESNKILSVTYGTFSCRLEGFDDSVETMKTVVSYFHELAGHDRFMDMDPQAPDLDELAEMTVEESGMAVTAKDVAGHVSLRVQRPEAETAEEAERPSLRIRHPDLAEQEEPDAAQADATAEDAHDVEDDRSDLDGFDDVSDLDELSEVDDLADLEALDDTAETALEEDAQDDAAVEVDAAHDSSDLNEEEADDVLAATTPENNEPVSHNEEELTSEDEEYEEDELASQEEDVAEAPEEEPAATENEPETADAPFYDPATATEDDSGDSVAAKLERIRALVGRVPPPNRPEPAKTVDPTEVGSIVDRLSALTGTSPEEDAQQTEDLVDDFDFKSDYSEPLVLSNESDAAGADDATDDASELEENAAHDADADAEDLESRMSDDDEDPSDDAAGEQKAEKPVARIREIHSKRYNLPEHDDSEMSRIMSQADERLNEPEGRRHRDAFAQLKAAVAATEAARQLGDQNTQADPRDAFREDLNEARRTTGEDESGDTAQQEASKDAAPLRLVAENRIAEEEEARPAAPADRLRQIASVKESGETTGEGFAEFAAAQGATELGDLLEAAAAYIAYVEGDDDFSRPQVMKKVQMAAAEQFSREDGLRSFGRLLRQSRIIKLNNGRFQVSEDTRFRPDGRAAQG</sequence>
<dbReference type="OrthoDB" id="7798282at2"/>
<gene>
    <name evidence="2" type="ORF">C8N45_107129</name>
</gene>
<keyword evidence="3" id="KW-1185">Reference proteome</keyword>
<comment type="caution">
    <text evidence="2">The sequence shown here is derived from an EMBL/GenBank/DDBJ whole genome shotgun (WGS) entry which is preliminary data.</text>
</comment>
<feature type="compositionally biased region" description="Basic and acidic residues" evidence="1">
    <location>
        <begin position="364"/>
        <end position="381"/>
    </location>
</feature>